<feature type="compositionally biased region" description="Basic residues" evidence="1">
    <location>
        <begin position="230"/>
        <end position="250"/>
    </location>
</feature>
<feature type="compositionally biased region" description="Basic and acidic residues" evidence="1">
    <location>
        <begin position="297"/>
        <end position="308"/>
    </location>
</feature>
<reference evidence="2" key="1">
    <citation type="submission" date="2020-02" db="EMBL/GenBank/DDBJ databases">
        <authorList>
            <person name="Meier V. D."/>
        </authorList>
    </citation>
    <scope>NUCLEOTIDE SEQUENCE</scope>
    <source>
        <strain evidence="2">AVDCRST_MAG61</strain>
    </source>
</reference>
<dbReference type="AlphaFoldDB" id="A0A6J4KCD7"/>
<feature type="region of interest" description="Disordered" evidence="1">
    <location>
        <begin position="385"/>
        <end position="428"/>
    </location>
</feature>
<feature type="non-terminal residue" evidence="2">
    <location>
        <position position="1"/>
    </location>
</feature>
<evidence type="ECO:0000256" key="1">
    <source>
        <dbReference type="SAM" id="MobiDB-lite"/>
    </source>
</evidence>
<feature type="compositionally biased region" description="Basic and acidic residues" evidence="1">
    <location>
        <begin position="403"/>
        <end position="416"/>
    </location>
</feature>
<evidence type="ECO:0000313" key="2">
    <source>
        <dbReference type="EMBL" id="CAA9301718.1"/>
    </source>
</evidence>
<sequence length="428" mass="46787">EPDRYRCDHASAAQHRPQGGHRLLHGQRPGVVRHHRLRLLRSGDQPAVLPGGGRRHRPAAHLWRVRHVVRHPAAGRAGPRLLLRPVGPQERAHHDHRDHDAGHRDHGVRADGGLDRLGGRSADPGVTAAAGLLRRRRVRHRHHLPGGERPRAQGLLRLLAGRDPGPGHADGLGVRLRPQRPAQPRAAGRLGLADPLLLRAADRAGRALHPAEDGRDAGVRGGREGQVAGHPHHRRPHRAGAQRRRLRRPGVHLGLPDPLHAHVRGQQPGLAALRRLPRRHHQRPGQLHRRPVRRQARRPDRPAADHAARGPGRPGAVAAAVPGPGEQPVGPGADPGPGGARRPDGVLLRTAAGAAVLHVPDEHPDHRAVDLLQHGRHPVRRVRADRADLADQLQRQPAVPELLLHDRRGDLHRRPAGDPPPPLRRPRV</sequence>
<name>A0A6J4KCD7_9ACTN</name>
<feature type="non-terminal residue" evidence="2">
    <location>
        <position position="428"/>
    </location>
</feature>
<gene>
    <name evidence="2" type="ORF">AVDCRST_MAG61-1055</name>
</gene>
<protein>
    <submittedName>
        <fullName evidence="2">Citrate-proton symporter</fullName>
    </submittedName>
</protein>
<accession>A0A6J4KCD7</accession>
<feature type="compositionally biased region" description="Low complexity" evidence="1">
    <location>
        <begin position="309"/>
        <end position="332"/>
    </location>
</feature>
<feature type="compositionally biased region" description="Basic residues" evidence="1">
    <location>
        <begin position="275"/>
        <end position="296"/>
    </location>
</feature>
<proteinExistence type="predicted"/>
<feature type="compositionally biased region" description="Basic and acidic residues" evidence="1">
    <location>
        <begin position="207"/>
        <end position="223"/>
    </location>
</feature>
<dbReference type="EMBL" id="CADCTT010000163">
    <property type="protein sequence ID" value="CAA9301718.1"/>
    <property type="molecule type" value="Genomic_DNA"/>
</dbReference>
<feature type="region of interest" description="Disordered" evidence="1">
    <location>
        <begin position="1"/>
        <end position="25"/>
    </location>
</feature>
<feature type="compositionally biased region" description="Pro residues" evidence="1">
    <location>
        <begin position="417"/>
        <end position="428"/>
    </location>
</feature>
<organism evidence="2">
    <name type="scientific">uncultured Friedmanniella sp</name>
    <dbReference type="NCBI Taxonomy" id="335381"/>
    <lineage>
        <taxon>Bacteria</taxon>
        <taxon>Bacillati</taxon>
        <taxon>Actinomycetota</taxon>
        <taxon>Actinomycetes</taxon>
        <taxon>Propionibacteriales</taxon>
        <taxon>Nocardioidaceae</taxon>
        <taxon>Friedmanniella</taxon>
        <taxon>environmental samples</taxon>
    </lineage>
</organism>
<feature type="region of interest" description="Disordered" evidence="1">
    <location>
        <begin position="207"/>
        <end position="344"/>
    </location>
</feature>